<dbReference type="GO" id="GO:1904047">
    <property type="term" value="F:S-adenosyl-L-methionine binding"/>
    <property type="evidence" value="ECO:0007669"/>
    <property type="project" value="TreeGrafter"/>
</dbReference>
<keyword evidence="1" id="KW-0456">Lyase</keyword>
<dbReference type="GO" id="GO:0003913">
    <property type="term" value="F:DNA photolyase activity"/>
    <property type="evidence" value="ECO:0007669"/>
    <property type="project" value="TreeGrafter"/>
</dbReference>
<dbReference type="Proteomes" id="UP000478417">
    <property type="component" value="Unassembled WGS sequence"/>
</dbReference>
<dbReference type="Pfam" id="PF20903">
    <property type="entry name" value="SPL"/>
    <property type="match status" value="1"/>
</dbReference>
<dbReference type="PANTHER" id="PTHR37822:SF2">
    <property type="entry name" value="SPORE PHOTOPRODUCT LYASE"/>
    <property type="match status" value="1"/>
</dbReference>
<evidence type="ECO:0000313" key="2">
    <source>
        <dbReference type="Proteomes" id="UP000478417"/>
    </source>
</evidence>
<organism evidence="1 2">
    <name type="scientific">Oceanipulchritudo coccoides</name>
    <dbReference type="NCBI Taxonomy" id="2706888"/>
    <lineage>
        <taxon>Bacteria</taxon>
        <taxon>Pseudomonadati</taxon>
        <taxon>Verrucomicrobiota</taxon>
        <taxon>Opitutia</taxon>
        <taxon>Puniceicoccales</taxon>
        <taxon>Oceanipulchritudinaceae</taxon>
        <taxon>Oceanipulchritudo</taxon>
    </lineage>
</organism>
<proteinExistence type="predicted"/>
<dbReference type="GO" id="GO:0042601">
    <property type="term" value="C:endospore-forming forespore"/>
    <property type="evidence" value="ECO:0007669"/>
    <property type="project" value="TreeGrafter"/>
</dbReference>
<keyword evidence="2" id="KW-1185">Reference proteome</keyword>
<reference evidence="1 2" key="1">
    <citation type="submission" date="2020-02" db="EMBL/GenBank/DDBJ databases">
        <title>Albibacoteraceae fam. nov., the first described family within the subdivision 4 Verrucomicrobia.</title>
        <authorList>
            <person name="Xi F."/>
        </authorList>
    </citation>
    <scope>NUCLEOTIDE SEQUENCE [LARGE SCALE GENOMIC DNA]</scope>
    <source>
        <strain evidence="1 2">CK1056</strain>
    </source>
</reference>
<dbReference type="EMBL" id="JAAGNX010000002">
    <property type="protein sequence ID" value="NDV62190.1"/>
    <property type="molecule type" value="Genomic_DNA"/>
</dbReference>
<dbReference type="Gene3D" id="3.80.30.30">
    <property type="match status" value="1"/>
</dbReference>
<dbReference type="PANTHER" id="PTHR37822">
    <property type="entry name" value="SPORE PHOTOPRODUCT LYASE-RELATED"/>
    <property type="match status" value="1"/>
</dbReference>
<dbReference type="RefSeq" id="WP_163963874.1">
    <property type="nucleotide sequence ID" value="NZ_JAAGNX010000002.1"/>
</dbReference>
<dbReference type="GO" id="GO:0051539">
    <property type="term" value="F:4 iron, 4 sulfur cluster binding"/>
    <property type="evidence" value="ECO:0007669"/>
    <property type="project" value="TreeGrafter"/>
</dbReference>
<dbReference type="Gene3D" id="3.40.50.12110">
    <property type="match status" value="1"/>
</dbReference>
<evidence type="ECO:0000313" key="1">
    <source>
        <dbReference type="EMBL" id="NDV62190.1"/>
    </source>
</evidence>
<protein>
    <submittedName>
        <fullName evidence="1">DNA photolyase</fullName>
    </submittedName>
</protein>
<dbReference type="InterPro" id="IPR049539">
    <property type="entry name" value="SPL"/>
</dbReference>
<name>A0A6B2M3B6_9BACT</name>
<accession>A0A6B2M3B6</accession>
<sequence>MYSKTSTFSHIYIETCALDHPRTQGILKRFPKSTVVEVDDYQNVFGRGKQNFWRQKASPKLILGIKKDNFLYEGNEFLQANLSPNFCYNALVLNCPYDCHYCYLQGMYGSANVVAFVNMEEYFKAAENQVKARPDPSTPMPLAISYDSDLLSLEGVLGYVKEWVDWSRGQPDVLVEVRTKSAGKRFFLENEPSRSVRMAWTLSPDFVCRQYESGAPGLDARLEALNQAVERGWRISLCLDPILKVKNADRVYREFMDRLSGSLPWEAVERVELGVFRVSTSYFKHMLKRPDTDLLHYPYEHANNAVSYNEAEKDALVELCRGGLMNILSEDKIHIWT</sequence>
<dbReference type="AlphaFoldDB" id="A0A6B2M3B6"/>
<gene>
    <name evidence="1" type="ORF">G0Q06_07000</name>
</gene>
<comment type="caution">
    <text evidence="1">The sequence shown here is derived from an EMBL/GenBank/DDBJ whole genome shotgun (WGS) entry which is preliminary data.</text>
</comment>